<gene>
    <name evidence="3" type="ORF">RHIMIDRAFT_82764</name>
</gene>
<dbReference type="RefSeq" id="XP_023461554.1">
    <property type="nucleotide sequence ID" value="XM_023615754.1"/>
</dbReference>
<dbReference type="Proteomes" id="UP000242254">
    <property type="component" value="Unassembled WGS sequence"/>
</dbReference>
<reference evidence="3 4" key="1">
    <citation type="journal article" date="2016" name="Proc. Natl. Acad. Sci. U.S.A.">
        <title>Lipid metabolic changes in an early divergent fungus govern the establishment of a mutualistic symbiosis with endobacteria.</title>
        <authorList>
            <person name="Lastovetsky O.A."/>
            <person name="Gaspar M.L."/>
            <person name="Mondo S.J."/>
            <person name="LaButti K.M."/>
            <person name="Sandor L."/>
            <person name="Grigoriev I.V."/>
            <person name="Henry S.A."/>
            <person name="Pawlowska T.E."/>
        </authorList>
    </citation>
    <scope>NUCLEOTIDE SEQUENCE [LARGE SCALE GENOMIC DNA]</scope>
    <source>
        <strain evidence="3 4">ATCC 52813</strain>
    </source>
</reference>
<proteinExistence type="predicted"/>
<dbReference type="AlphaFoldDB" id="A0A2G4SHI1"/>
<feature type="transmembrane region" description="Helical" evidence="2">
    <location>
        <begin position="162"/>
        <end position="179"/>
    </location>
</feature>
<sequence length="218" mass="24040">MAVRVTFDVFENRLMCNGQPVEIGVSNIQVEAQMVSNPEKLTITSEEDAAILADSFDTGLVTVEITATLLDELKTDDGMVFRRLSVKELITEVNGAKVVQTEAAQQILDVFDNGSLVKWTVDPLTGFMLPADDNSDAPESALDSVSTWWHSQSSLNQEAICTGAAASGFLLLTLAFVLIHRSLKRKREYELVQEEQPPAYDEQEETAVEEKKPFLASN</sequence>
<dbReference type="GeneID" id="35446742"/>
<keyword evidence="2" id="KW-0472">Membrane</keyword>
<dbReference type="EMBL" id="KZ303870">
    <property type="protein sequence ID" value="PHZ07846.1"/>
    <property type="molecule type" value="Genomic_DNA"/>
</dbReference>
<evidence type="ECO:0000256" key="2">
    <source>
        <dbReference type="SAM" id="Phobius"/>
    </source>
</evidence>
<feature type="region of interest" description="Disordered" evidence="1">
    <location>
        <begin position="191"/>
        <end position="218"/>
    </location>
</feature>
<evidence type="ECO:0000313" key="3">
    <source>
        <dbReference type="EMBL" id="PHZ07846.1"/>
    </source>
</evidence>
<accession>A0A2G4SHI1</accession>
<organism evidence="3 4">
    <name type="scientific">Rhizopus microsporus ATCC 52813</name>
    <dbReference type="NCBI Taxonomy" id="1340429"/>
    <lineage>
        <taxon>Eukaryota</taxon>
        <taxon>Fungi</taxon>
        <taxon>Fungi incertae sedis</taxon>
        <taxon>Mucoromycota</taxon>
        <taxon>Mucoromycotina</taxon>
        <taxon>Mucoromycetes</taxon>
        <taxon>Mucorales</taxon>
        <taxon>Mucorineae</taxon>
        <taxon>Rhizopodaceae</taxon>
        <taxon>Rhizopus</taxon>
    </lineage>
</organism>
<keyword evidence="4" id="KW-1185">Reference proteome</keyword>
<feature type="compositionally biased region" description="Basic and acidic residues" evidence="1">
    <location>
        <begin position="208"/>
        <end position="218"/>
    </location>
</feature>
<evidence type="ECO:0000256" key="1">
    <source>
        <dbReference type="SAM" id="MobiDB-lite"/>
    </source>
</evidence>
<keyword evidence="2" id="KW-1133">Transmembrane helix</keyword>
<evidence type="ECO:0000313" key="4">
    <source>
        <dbReference type="Proteomes" id="UP000242254"/>
    </source>
</evidence>
<name>A0A2G4SHI1_RHIZD</name>
<protein>
    <submittedName>
        <fullName evidence="3">Uncharacterized protein</fullName>
    </submittedName>
</protein>
<keyword evidence="2" id="KW-0812">Transmembrane</keyword>